<dbReference type="RefSeq" id="WP_133583239.1">
    <property type="nucleotide sequence ID" value="NZ_SNYV01000011.1"/>
</dbReference>
<dbReference type="AlphaFoldDB" id="A0A4R6WS19"/>
<dbReference type="OrthoDB" id="705436at2"/>
<name>A0A4R6WS19_9SPHI</name>
<dbReference type="EMBL" id="SNYV01000011">
    <property type="protein sequence ID" value="TDQ79446.1"/>
    <property type="molecule type" value="Genomic_DNA"/>
</dbReference>
<feature type="signal peptide" evidence="1">
    <location>
        <begin position="1"/>
        <end position="18"/>
    </location>
</feature>
<protein>
    <submittedName>
        <fullName evidence="2">Uncharacterized protein</fullName>
    </submittedName>
</protein>
<dbReference type="Proteomes" id="UP000295292">
    <property type="component" value="Unassembled WGS sequence"/>
</dbReference>
<evidence type="ECO:0000256" key="1">
    <source>
        <dbReference type="SAM" id="SignalP"/>
    </source>
</evidence>
<evidence type="ECO:0000313" key="3">
    <source>
        <dbReference type="Proteomes" id="UP000295292"/>
    </source>
</evidence>
<feature type="chain" id="PRO_5021034430" evidence="1">
    <location>
        <begin position="19"/>
        <end position="207"/>
    </location>
</feature>
<organism evidence="2 3">
    <name type="scientific">Sphingobacterium yanglingense</name>
    <dbReference type="NCBI Taxonomy" id="1437280"/>
    <lineage>
        <taxon>Bacteria</taxon>
        <taxon>Pseudomonadati</taxon>
        <taxon>Bacteroidota</taxon>
        <taxon>Sphingobacteriia</taxon>
        <taxon>Sphingobacteriales</taxon>
        <taxon>Sphingobacteriaceae</taxon>
        <taxon>Sphingobacterium</taxon>
    </lineage>
</organism>
<sequence length="207" mass="23414">MKTLIIFLVTFVVAPSFAQTTESQKHGSSTTVKVHQRRDTAFRVIKLNNITPTNQIAFFLNGKFIGPQYSLAPNLIKDIRVLEQDTLIGTKNYTGQVYLTAKNDYHPRLSSLADLKGKYTEFKEAPVVFMLDGDIIKSEPQSYFIDENTLLSVIVDNLDDIQIGVIKLLTKTEENIKERNNIILRGKEIVNNKETTLLGNDRTPKVL</sequence>
<comment type="caution">
    <text evidence="2">The sequence shown here is derived from an EMBL/GenBank/DDBJ whole genome shotgun (WGS) entry which is preliminary data.</text>
</comment>
<keyword evidence="3" id="KW-1185">Reference proteome</keyword>
<gene>
    <name evidence="2" type="ORF">CLV99_0883</name>
</gene>
<accession>A0A4R6WS19</accession>
<proteinExistence type="predicted"/>
<reference evidence="2 3" key="1">
    <citation type="submission" date="2019-03" db="EMBL/GenBank/DDBJ databases">
        <title>Genomic Encyclopedia of Archaeal and Bacterial Type Strains, Phase II (KMG-II): from individual species to whole genera.</title>
        <authorList>
            <person name="Goeker M."/>
        </authorList>
    </citation>
    <scope>NUCLEOTIDE SEQUENCE [LARGE SCALE GENOMIC DNA]</scope>
    <source>
        <strain evidence="2 3">DSM 28353</strain>
    </source>
</reference>
<evidence type="ECO:0000313" key="2">
    <source>
        <dbReference type="EMBL" id="TDQ79446.1"/>
    </source>
</evidence>
<keyword evidence="1" id="KW-0732">Signal</keyword>